<dbReference type="InterPro" id="IPR012337">
    <property type="entry name" value="RNaseH-like_sf"/>
</dbReference>
<keyword evidence="3" id="KW-1185">Reference proteome</keyword>
<evidence type="ECO:0000313" key="3">
    <source>
        <dbReference type="Proteomes" id="UP001527882"/>
    </source>
</evidence>
<dbReference type="EMBL" id="JAQAGZ010000026">
    <property type="protein sequence ID" value="MCZ8516740.1"/>
    <property type="molecule type" value="Genomic_DNA"/>
</dbReference>
<gene>
    <name evidence="2" type="ORF">O9H85_31125</name>
</gene>
<proteinExistence type="predicted"/>
<accession>A0ABT4QIR3</accession>
<name>A0ABT4QIR3_9BACL</name>
<dbReference type="Pfam" id="PF13701">
    <property type="entry name" value="DDE_Tnp_1_4"/>
    <property type="match status" value="1"/>
</dbReference>
<evidence type="ECO:0000259" key="1">
    <source>
        <dbReference type="Pfam" id="PF13701"/>
    </source>
</evidence>
<dbReference type="RefSeq" id="WP_269885271.1">
    <property type="nucleotide sequence ID" value="NZ_JAQAGZ010000026.1"/>
</dbReference>
<reference evidence="2 3" key="1">
    <citation type="submission" date="2022-12" db="EMBL/GenBank/DDBJ databases">
        <title>Draft genome sequence of Paenibacillus sp. dW9.</title>
        <authorList>
            <person name="Choi E.-W."/>
            <person name="Kim D.-U."/>
        </authorList>
    </citation>
    <scope>NUCLEOTIDE SEQUENCE [LARGE SCALE GENOMIC DNA]</scope>
    <source>
        <strain evidence="3">dW9</strain>
    </source>
</reference>
<evidence type="ECO:0000313" key="2">
    <source>
        <dbReference type="EMBL" id="MCZ8516740.1"/>
    </source>
</evidence>
<dbReference type="InterPro" id="IPR025668">
    <property type="entry name" value="Tnp_DDE_dom"/>
</dbReference>
<dbReference type="NCBIfam" id="NF033539">
    <property type="entry name" value="transpos_IS1380"/>
    <property type="match status" value="1"/>
</dbReference>
<organism evidence="2 3">
    <name type="scientific">Paenibacillus gyeongsangnamensis</name>
    <dbReference type="NCBI Taxonomy" id="3388067"/>
    <lineage>
        <taxon>Bacteria</taxon>
        <taxon>Bacillati</taxon>
        <taxon>Bacillota</taxon>
        <taxon>Bacilli</taxon>
        <taxon>Bacillales</taxon>
        <taxon>Paenibacillaceae</taxon>
        <taxon>Paenibacillus</taxon>
    </lineage>
</organism>
<sequence length="451" mass="50962">MKPVRFNLDQSMETLTAHSGLALIGLLLSHTRIAKRLIKYKLPGVHNPTVTHPDVLCSYLGLLCQGKSDFDHIEPFREDKFFGKALGIKHVPSSPTLRQRLDLAAAASYDWQTILLEESADLLRSLEVPLTPVTVTTDGGQVSSWLPLDLDVSPFDNGFTKKEGVSRTYKGTDGYSPFFAYLGQEGYGVNVNLREGSTHVQKEAAAFLLHSIEYSRRLTDKRLLVRMDAGNDAIENLNVCLNEQVDFIIKRNLRRESPEEWLAIASQDGMCCEEREGKRVYLGALTWNDKKLIRPIQAVYRVTERTIEADGQILLTPIVEAEVYWTTLSCAPSQIVNLYRDHATSEQFHSELKTDLNLERLPSGKFATNDLVLCAGLFAYNLLRAIGQISLQAPDAPVKTKVIRRRVRTVIENLIWLASRLVKHARETKLRFGHHSPWFPTFRRIYMALSG</sequence>
<dbReference type="Proteomes" id="UP001527882">
    <property type="component" value="Unassembled WGS sequence"/>
</dbReference>
<dbReference type="SUPFAM" id="SSF53098">
    <property type="entry name" value="Ribonuclease H-like"/>
    <property type="match status" value="1"/>
</dbReference>
<feature type="domain" description="Transposase DDE" evidence="1">
    <location>
        <begin position="13"/>
        <end position="449"/>
    </location>
</feature>
<protein>
    <submittedName>
        <fullName evidence="2">IS1380 family transposase</fullName>
    </submittedName>
</protein>
<dbReference type="InterPro" id="IPR047960">
    <property type="entry name" value="Transpos_IS1380"/>
</dbReference>
<comment type="caution">
    <text evidence="2">The sequence shown here is derived from an EMBL/GenBank/DDBJ whole genome shotgun (WGS) entry which is preliminary data.</text>
</comment>